<proteinExistence type="predicted"/>
<feature type="compositionally biased region" description="Polar residues" evidence="1">
    <location>
        <begin position="15"/>
        <end position="26"/>
    </location>
</feature>
<dbReference type="OrthoDB" id="10408282at2759"/>
<keyword evidence="3" id="KW-1185">Reference proteome</keyword>
<name>A0A0V1BZ66_TRISP</name>
<evidence type="ECO:0000313" key="2">
    <source>
        <dbReference type="EMBL" id="KRY42295.1"/>
    </source>
</evidence>
<protein>
    <submittedName>
        <fullName evidence="2">Uncharacterized protein</fullName>
    </submittedName>
</protein>
<dbReference type="InParanoid" id="A0A0V1BZ66"/>
<reference evidence="2 3" key="1">
    <citation type="submission" date="2015-01" db="EMBL/GenBank/DDBJ databases">
        <title>Evolution of Trichinella species and genotypes.</title>
        <authorList>
            <person name="Korhonen P.K."/>
            <person name="Edoardo P."/>
            <person name="Giuseppe L.R."/>
            <person name="Gasser R.B."/>
        </authorList>
    </citation>
    <scope>NUCLEOTIDE SEQUENCE [LARGE SCALE GENOMIC DNA]</scope>
    <source>
        <strain evidence="2">ISS3</strain>
    </source>
</reference>
<feature type="compositionally biased region" description="Basic and acidic residues" evidence="1">
    <location>
        <begin position="1"/>
        <end position="12"/>
    </location>
</feature>
<comment type="caution">
    <text evidence="2">The sequence shown here is derived from an EMBL/GenBank/DDBJ whole genome shotgun (WGS) entry which is preliminary data.</text>
</comment>
<gene>
    <name evidence="2" type="ORF">T01_8566</name>
</gene>
<dbReference type="AlphaFoldDB" id="A0A0V1BZ66"/>
<organism evidence="2 3">
    <name type="scientific">Trichinella spiralis</name>
    <name type="common">Trichina worm</name>
    <dbReference type="NCBI Taxonomy" id="6334"/>
    <lineage>
        <taxon>Eukaryota</taxon>
        <taxon>Metazoa</taxon>
        <taxon>Ecdysozoa</taxon>
        <taxon>Nematoda</taxon>
        <taxon>Enoplea</taxon>
        <taxon>Dorylaimia</taxon>
        <taxon>Trichinellida</taxon>
        <taxon>Trichinellidae</taxon>
        <taxon>Trichinella</taxon>
    </lineage>
</organism>
<evidence type="ECO:0000256" key="1">
    <source>
        <dbReference type="SAM" id="MobiDB-lite"/>
    </source>
</evidence>
<dbReference type="Proteomes" id="UP000054776">
    <property type="component" value="Unassembled WGS sequence"/>
</dbReference>
<sequence length="114" mass="12428">MPSGKRETERKGNAPVNTGPSPNSDGRANNPVEEAEEPARAYSQSQEGVGVWVNWGADEFRIAHVTSSGSLIEFFADLELEYNGGVENDEQTLPYGIAPLSERLFHLLNAVILL</sequence>
<feature type="region of interest" description="Disordered" evidence="1">
    <location>
        <begin position="1"/>
        <end position="45"/>
    </location>
</feature>
<dbReference type="EMBL" id="JYDH01000004">
    <property type="protein sequence ID" value="KRY42295.1"/>
    <property type="molecule type" value="Genomic_DNA"/>
</dbReference>
<accession>A0A0V1BZ66</accession>
<evidence type="ECO:0000313" key="3">
    <source>
        <dbReference type="Proteomes" id="UP000054776"/>
    </source>
</evidence>